<keyword evidence="7" id="KW-1185">Reference proteome</keyword>
<proteinExistence type="predicted"/>
<evidence type="ECO:0000256" key="4">
    <source>
        <dbReference type="SAM" id="Coils"/>
    </source>
</evidence>
<dbReference type="SUPFAM" id="SSF57850">
    <property type="entry name" value="RING/U-box"/>
    <property type="match status" value="1"/>
</dbReference>
<feature type="coiled-coil region" evidence="4">
    <location>
        <begin position="138"/>
        <end position="205"/>
    </location>
</feature>
<dbReference type="GO" id="GO:0008270">
    <property type="term" value="F:zinc ion binding"/>
    <property type="evidence" value="ECO:0007669"/>
    <property type="project" value="UniProtKB-KW"/>
</dbReference>
<dbReference type="PROSITE" id="PS50089">
    <property type="entry name" value="ZF_RING_2"/>
    <property type="match status" value="1"/>
</dbReference>
<dbReference type="AlphaFoldDB" id="A0A7R9MKR6"/>
<dbReference type="Gene3D" id="3.30.40.10">
    <property type="entry name" value="Zinc/RING finger domain, C3HC4 (zinc finger)"/>
    <property type="match status" value="2"/>
</dbReference>
<evidence type="ECO:0000256" key="1">
    <source>
        <dbReference type="ARBA" id="ARBA00022771"/>
    </source>
</evidence>
<dbReference type="PANTHER" id="PTHR10131:SF94">
    <property type="entry name" value="TNF RECEPTOR-ASSOCIATED FACTOR 4"/>
    <property type="match status" value="1"/>
</dbReference>
<dbReference type="Pfam" id="PF13923">
    <property type="entry name" value="zf-C3HC4_2"/>
    <property type="match status" value="1"/>
</dbReference>
<evidence type="ECO:0000313" key="6">
    <source>
        <dbReference type="EMBL" id="CAD7662070.1"/>
    </source>
</evidence>
<dbReference type="Proteomes" id="UP000728032">
    <property type="component" value="Unassembled WGS sequence"/>
</dbReference>
<keyword evidence="2" id="KW-0862">Zinc</keyword>
<keyword evidence="4" id="KW-0175">Coiled coil</keyword>
<dbReference type="InterPro" id="IPR001841">
    <property type="entry name" value="Znf_RING"/>
</dbReference>
<evidence type="ECO:0000259" key="5">
    <source>
        <dbReference type="PROSITE" id="PS50089"/>
    </source>
</evidence>
<accession>A0A7R9MKR6</accession>
<evidence type="ECO:0000256" key="2">
    <source>
        <dbReference type="ARBA" id="ARBA00022833"/>
    </source>
</evidence>
<protein>
    <recommendedName>
        <fullName evidence="5">RING-type domain-containing protein</fullName>
    </recommendedName>
</protein>
<evidence type="ECO:0000313" key="7">
    <source>
        <dbReference type="Proteomes" id="UP000728032"/>
    </source>
</evidence>
<name>A0A7R9MKR6_9ACAR</name>
<dbReference type="PANTHER" id="PTHR10131">
    <property type="entry name" value="TNF RECEPTOR ASSOCIATED FACTOR"/>
    <property type="match status" value="1"/>
</dbReference>
<dbReference type="OrthoDB" id="6477069at2759"/>
<dbReference type="EMBL" id="OC941022">
    <property type="protein sequence ID" value="CAD7662070.1"/>
    <property type="molecule type" value="Genomic_DNA"/>
</dbReference>
<reference evidence="6" key="1">
    <citation type="submission" date="2020-11" db="EMBL/GenBank/DDBJ databases">
        <authorList>
            <person name="Tran Van P."/>
        </authorList>
    </citation>
    <scope>NUCLEOTIDE SEQUENCE</scope>
</reference>
<keyword evidence="1 3" id="KW-0863">Zinc-finger</keyword>
<organism evidence="6">
    <name type="scientific">Oppiella nova</name>
    <dbReference type="NCBI Taxonomy" id="334625"/>
    <lineage>
        <taxon>Eukaryota</taxon>
        <taxon>Metazoa</taxon>
        <taxon>Ecdysozoa</taxon>
        <taxon>Arthropoda</taxon>
        <taxon>Chelicerata</taxon>
        <taxon>Arachnida</taxon>
        <taxon>Acari</taxon>
        <taxon>Acariformes</taxon>
        <taxon>Sarcoptiformes</taxon>
        <taxon>Oribatida</taxon>
        <taxon>Brachypylina</taxon>
        <taxon>Oppioidea</taxon>
        <taxon>Oppiidae</taxon>
        <taxon>Oppiella</taxon>
    </lineage>
</organism>
<keyword evidence="1 3" id="KW-0479">Metal-binding</keyword>
<evidence type="ECO:0000256" key="3">
    <source>
        <dbReference type="PROSITE-ProRule" id="PRU00175"/>
    </source>
</evidence>
<sequence>MPGFPSERFVNLSEWERNELLCSICQDVVNSPLVAQCCLQTFCRDCIHEWLNVRNTCPYDRSILNTTQLAKPPRILLNILAKLEIRCDFASNGCQEVLKLEELSQHSLKCYFGSGFCEKCFCLISESDESHKSVHNCVQSLLQLNRKSNQEIESLKQTLLSNTGVTDDQIGDYMLLDVNQYKSLMNEMKALKEENAITLERLERQEY</sequence>
<dbReference type="EMBL" id="CAJPVJ010026197">
    <property type="protein sequence ID" value="CAG2179206.1"/>
    <property type="molecule type" value="Genomic_DNA"/>
</dbReference>
<dbReference type="InterPro" id="IPR013083">
    <property type="entry name" value="Znf_RING/FYVE/PHD"/>
</dbReference>
<feature type="domain" description="RING-type" evidence="5">
    <location>
        <begin position="22"/>
        <end position="61"/>
    </location>
</feature>
<feature type="non-terminal residue" evidence="6">
    <location>
        <position position="207"/>
    </location>
</feature>
<gene>
    <name evidence="6" type="ORF">ONB1V03_LOCUS18630</name>
</gene>